<dbReference type="GO" id="GO:0030170">
    <property type="term" value="F:pyridoxal phosphate binding"/>
    <property type="evidence" value="ECO:0007669"/>
    <property type="project" value="InterPro"/>
</dbReference>
<protein>
    <submittedName>
        <fullName evidence="8">Pyridoxal phosphate-dependent transferase</fullName>
    </submittedName>
</protein>
<comment type="cofactor">
    <cofactor evidence="1">
        <name>pyridoxal 5'-phosphate</name>
        <dbReference type="ChEBI" id="CHEBI:597326"/>
    </cofactor>
</comment>
<evidence type="ECO:0000256" key="6">
    <source>
        <dbReference type="SAM" id="MobiDB-lite"/>
    </source>
</evidence>
<accession>A0AA39WLC9</accession>
<evidence type="ECO:0000256" key="5">
    <source>
        <dbReference type="ARBA" id="ARBA00022898"/>
    </source>
</evidence>
<evidence type="ECO:0000256" key="1">
    <source>
        <dbReference type="ARBA" id="ARBA00001933"/>
    </source>
</evidence>
<evidence type="ECO:0000313" key="8">
    <source>
        <dbReference type="EMBL" id="KAK0617476.1"/>
    </source>
</evidence>
<evidence type="ECO:0000313" key="9">
    <source>
        <dbReference type="Proteomes" id="UP001175000"/>
    </source>
</evidence>
<dbReference type="PANTHER" id="PTHR43795">
    <property type="entry name" value="BIFUNCTIONAL ASPARTATE AMINOTRANSFERASE AND GLUTAMATE/ASPARTATE-PREPHENATE AMINOTRANSFERASE-RELATED"/>
    <property type="match status" value="1"/>
</dbReference>
<dbReference type="InterPro" id="IPR015421">
    <property type="entry name" value="PyrdxlP-dep_Trfase_major"/>
</dbReference>
<feature type="domain" description="Aminotransferase class I/classII large" evidence="7">
    <location>
        <begin position="52"/>
        <end position="242"/>
    </location>
</feature>
<dbReference type="Pfam" id="PF00155">
    <property type="entry name" value="Aminotran_1_2"/>
    <property type="match status" value="2"/>
</dbReference>
<feature type="region of interest" description="Disordered" evidence="6">
    <location>
        <begin position="262"/>
        <end position="302"/>
    </location>
</feature>
<keyword evidence="5" id="KW-0663">Pyridoxal phosphate</keyword>
<gene>
    <name evidence="8" type="ORF">B0T14DRAFT_605532</name>
</gene>
<dbReference type="InterPro" id="IPR004839">
    <property type="entry name" value="Aminotransferase_I/II_large"/>
</dbReference>
<evidence type="ECO:0000256" key="3">
    <source>
        <dbReference type="ARBA" id="ARBA00022576"/>
    </source>
</evidence>
<dbReference type="Proteomes" id="UP001175000">
    <property type="component" value="Unassembled WGS sequence"/>
</dbReference>
<dbReference type="AlphaFoldDB" id="A0AA39WLC9"/>
<dbReference type="Gene3D" id="3.40.640.10">
    <property type="entry name" value="Type I PLP-dependent aspartate aminotransferase-like (Major domain)"/>
    <property type="match status" value="2"/>
</dbReference>
<evidence type="ECO:0000256" key="2">
    <source>
        <dbReference type="ARBA" id="ARBA00007441"/>
    </source>
</evidence>
<reference evidence="8" key="1">
    <citation type="submission" date="2023-06" db="EMBL/GenBank/DDBJ databases">
        <title>Genome-scale phylogeny and comparative genomics of the fungal order Sordariales.</title>
        <authorList>
            <consortium name="Lawrence Berkeley National Laboratory"/>
            <person name="Hensen N."/>
            <person name="Bonometti L."/>
            <person name="Westerberg I."/>
            <person name="Brannstrom I.O."/>
            <person name="Guillou S."/>
            <person name="Cros-Aarteil S."/>
            <person name="Calhoun S."/>
            <person name="Haridas S."/>
            <person name="Kuo A."/>
            <person name="Mondo S."/>
            <person name="Pangilinan J."/>
            <person name="Riley R."/>
            <person name="Labutti K."/>
            <person name="Andreopoulos B."/>
            <person name="Lipzen A."/>
            <person name="Chen C."/>
            <person name="Yanf M."/>
            <person name="Daum C."/>
            <person name="Ng V."/>
            <person name="Clum A."/>
            <person name="Steindorff A."/>
            <person name="Ohm R."/>
            <person name="Martin F."/>
            <person name="Silar P."/>
            <person name="Natvig D."/>
            <person name="Lalanne C."/>
            <person name="Gautier V."/>
            <person name="Ament-Velasquez S.L."/>
            <person name="Kruys A."/>
            <person name="Hutchinson M.I."/>
            <person name="Powell A.J."/>
            <person name="Barry K."/>
            <person name="Miller A.N."/>
            <person name="Grigoriev I.V."/>
            <person name="Debuchy R."/>
            <person name="Gladieux P."/>
            <person name="Thoren M.H."/>
            <person name="Johannesson H."/>
        </authorList>
    </citation>
    <scope>NUCLEOTIDE SEQUENCE</scope>
    <source>
        <strain evidence="8">CBS 606.72</strain>
    </source>
</reference>
<name>A0AA39WLC9_9PEZI</name>
<dbReference type="GO" id="GO:0008483">
    <property type="term" value="F:transaminase activity"/>
    <property type="evidence" value="ECO:0007669"/>
    <property type="project" value="TreeGrafter"/>
</dbReference>
<keyword evidence="9" id="KW-1185">Reference proteome</keyword>
<dbReference type="InterPro" id="IPR050478">
    <property type="entry name" value="Ethylene_sulfur-biosynth"/>
</dbReference>
<feature type="domain" description="Aminotransferase class I/classII large" evidence="7">
    <location>
        <begin position="362"/>
        <end position="518"/>
    </location>
</feature>
<keyword evidence="3" id="KW-0032">Aminotransferase</keyword>
<dbReference type="EMBL" id="JAULSU010000005">
    <property type="protein sequence ID" value="KAK0617476.1"/>
    <property type="molecule type" value="Genomic_DNA"/>
</dbReference>
<proteinExistence type="inferred from homology"/>
<evidence type="ECO:0000256" key="4">
    <source>
        <dbReference type="ARBA" id="ARBA00022679"/>
    </source>
</evidence>
<keyword evidence="4 8" id="KW-0808">Transferase</keyword>
<dbReference type="PANTHER" id="PTHR43795:SF32">
    <property type="entry name" value="AMINOTRANSFERASE GLII-RELATED"/>
    <property type="match status" value="1"/>
</dbReference>
<evidence type="ECO:0000259" key="7">
    <source>
        <dbReference type="Pfam" id="PF00155"/>
    </source>
</evidence>
<sequence>MLNKLAMGEANQLSSRMRDTIVSIAANIDKTMANRVSCIDLATAENWLIRPELQEIYQAAISSGISSKNLSYPDSLAGDLELRESLALLFTRYFSPHRPVQASQVVATPGATHCLDALLTTICNEGDSILVPVPYWSGFALHFHLRARVNIVPVRLEWDPAAGPLDETSRPLERSLLGALEAAFAGVEDKSTVKALVVTNPNNPLGQCYPACVLRECLQFCRERDMHYVSDELYALSHFGAGHAGVKGHAFVSALALVGPSRSGLGNRSEVPPGRKKRTRMENDEDEDGRDMKVGPAGKRRRIGQLGGNDEAHMVDVCSPLVNGTEAEDDENSNGIMVSRGRDGEVVKLKASDEADEEDDDMDTAKVHVIWSTSKDLCSSGLRMAALVSQAPRSALILKSVALLSGMHLSSLSALATRRLLQSSRFPGLLSQLSSRLARAHEMAATRFRRWGVPFIVADAGPFVMVRLGAGRDEAGILRRLAQVGVMVAPGRTFGGSGWCEGDGGFWARVTVAVPPETLWDGLQTMEFALGF</sequence>
<dbReference type="GO" id="GO:0006520">
    <property type="term" value="P:amino acid metabolic process"/>
    <property type="evidence" value="ECO:0007669"/>
    <property type="project" value="TreeGrafter"/>
</dbReference>
<dbReference type="CDD" id="cd00609">
    <property type="entry name" value="AAT_like"/>
    <property type="match status" value="1"/>
</dbReference>
<organism evidence="8 9">
    <name type="scientific">Immersiella caudata</name>
    <dbReference type="NCBI Taxonomy" id="314043"/>
    <lineage>
        <taxon>Eukaryota</taxon>
        <taxon>Fungi</taxon>
        <taxon>Dikarya</taxon>
        <taxon>Ascomycota</taxon>
        <taxon>Pezizomycotina</taxon>
        <taxon>Sordariomycetes</taxon>
        <taxon>Sordariomycetidae</taxon>
        <taxon>Sordariales</taxon>
        <taxon>Lasiosphaeriaceae</taxon>
        <taxon>Immersiella</taxon>
    </lineage>
</organism>
<comment type="caution">
    <text evidence="8">The sequence shown here is derived from an EMBL/GenBank/DDBJ whole genome shotgun (WGS) entry which is preliminary data.</text>
</comment>
<comment type="similarity">
    <text evidence="2">Belongs to the class-I pyridoxal-phosphate-dependent aminotransferase family.</text>
</comment>
<dbReference type="SUPFAM" id="SSF53383">
    <property type="entry name" value="PLP-dependent transferases"/>
    <property type="match status" value="2"/>
</dbReference>
<dbReference type="InterPro" id="IPR015424">
    <property type="entry name" value="PyrdxlP-dep_Trfase"/>
</dbReference>